<sequence length="41" mass="4191">MLSDVLSITTSSTPLYPSLNAPFGAQCFLTAASSLSPSTRG</sequence>
<name>D4TX80_9ACTO</name>
<comment type="caution">
    <text evidence="1">The sequence shown here is derived from an EMBL/GenBank/DDBJ whole genome shotgun (WGS) entry which is preliminary data.</text>
</comment>
<dbReference type="Proteomes" id="UP000003150">
    <property type="component" value="Unassembled WGS sequence"/>
</dbReference>
<dbReference type="HOGENOM" id="CLU_3264519_0_0_11"/>
<protein>
    <submittedName>
        <fullName evidence="1">Uncharacterized protein</fullName>
    </submittedName>
</protein>
<accession>D4TX80</accession>
<dbReference type="EMBL" id="ACYT02000015">
    <property type="protein sequence ID" value="EFF80531.1"/>
    <property type="molecule type" value="Genomic_DNA"/>
</dbReference>
<evidence type="ECO:0000313" key="2">
    <source>
        <dbReference type="Proteomes" id="UP000003150"/>
    </source>
</evidence>
<organism evidence="1 2">
    <name type="scientific">Schaalia odontolytica F0309</name>
    <dbReference type="NCBI Taxonomy" id="649742"/>
    <lineage>
        <taxon>Bacteria</taxon>
        <taxon>Bacillati</taxon>
        <taxon>Actinomycetota</taxon>
        <taxon>Actinomycetes</taxon>
        <taxon>Actinomycetales</taxon>
        <taxon>Actinomycetaceae</taxon>
        <taxon>Schaalia</taxon>
    </lineage>
</organism>
<dbReference type="AlphaFoldDB" id="D4TX80"/>
<reference evidence="1 2" key="1">
    <citation type="submission" date="2009-10" db="EMBL/GenBank/DDBJ databases">
        <authorList>
            <person name="Weinstock G."/>
            <person name="Sodergren E."/>
            <person name="Clifton S."/>
            <person name="Fulton L."/>
            <person name="Fulton B."/>
            <person name="Courtney L."/>
            <person name="Fronick C."/>
            <person name="Harrison M."/>
            <person name="Strong C."/>
            <person name="Farmer C."/>
            <person name="Delahaunty K."/>
            <person name="Markovic C."/>
            <person name="Hall O."/>
            <person name="Minx P."/>
            <person name="Tomlinson C."/>
            <person name="Mitreva M."/>
            <person name="Nelson J."/>
            <person name="Hou S."/>
            <person name="Wollam A."/>
            <person name="Pepin K.H."/>
            <person name="Johnson M."/>
            <person name="Bhonagiri V."/>
            <person name="Nash W.E."/>
            <person name="Warren W."/>
            <person name="Chinwalla A."/>
            <person name="Mardis E.R."/>
            <person name="Wilson R.K."/>
        </authorList>
    </citation>
    <scope>NUCLEOTIDE SEQUENCE [LARGE SCALE GENOMIC DNA]</scope>
    <source>
        <strain evidence="1 2">F0309</strain>
    </source>
</reference>
<proteinExistence type="predicted"/>
<gene>
    <name evidence="1" type="ORF">HMPREF0970_00537</name>
</gene>
<evidence type="ECO:0000313" key="1">
    <source>
        <dbReference type="EMBL" id="EFF80531.1"/>
    </source>
</evidence>